<protein>
    <submittedName>
        <fullName evidence="1">Uncharacterized protein</fullName>
    </submittedName>
</protein>
<sequence length="324" mass="36983">MSSVSISDPEWYTQLQRYASGEGHYPQDIAATMQSCTQTSGYDTDRTDPLLDDTETPCPRRTIATVHPTSASSNTSSRRLQHRIAIRQPTFRSTSVSRRRARRESRRAPEYPVRHPKWTNEQRYNLAIIFRFFEADTDKLCQVFNTMHGLNLDTKKQIKPQERHLRDNIEAYPFCFAIYNCPIQDPADTFASDRAAVEEVAKQLGIKLQRRQKEAHPILGSAKTARSEITRNRFDRLVLKKPSDADNASLVCNLQPQVRMKQIRLGGIALQIAGVDEVEVELGTDEAYASDLEEDPIPLSPRTPRHRPLQPAHSVAYRVWDSHS</sequence>
<accession>A0A177CT06</accession>
<dbReference type="EMBL" id="KV441549">
    <property type="protein sequence ID" value="OAG10331.1"/>
    <property type="molecule type" value="Genomic_DNA"/>
</dbReference>
<keyword evidence="2" id="KW-1185">Reference proteome</keyword>
<dbReference type="OrthoDB" id="3798037at2759"/>
<name>A0A177CT06_9PLEO</name>
<gene>
    <name evidence="1" type="ORF">CC84DRAFT_479775</name>
</gene>
<proteinExistence type="predicted"/>
<dbReference type="GeneID" id="28769922"/>
<evidence type="ECO:0000313" key="2">
    <source>
        <dbReference type="Proteomes" id="UP000077069"/>
    </source>
</evidence>
<organism evidence="1 2">
    <name type="scientific">Paraphaeosphaeria sporulosa</name>
    <dbReference type="NCBI Taxonomy" id="1460663"/>
    <lineage>
        <taxon>Eukaryota</taxon>
        <taxon>Fungi</taxon>
        <taxon>Dikarya</taxon>
        <taxon>Ascomycota</taxon>
        <taxon>Pezizomycotina</taxon>
        <taxon>Dothideomycetes</taxon>
        <taxon>Pleosporomycetidae</taxon>
        <taxon>Pleosporales</taxon>
        <taxon>Massarineae</taxon>
        <taxon>Didymosphaeriaceae</taxon>
        <taxon>Paraphaeosphaeria</taxon>
    </lineage>
</organism>
<dbReference type="Proteomes" id="UP000077069">
    <property type="component" value="Unassembled WGS sequence"/>
</dbReference>
<evidence type="ECO:0000313" key="1">
    <source>
        <dbReference type="EMBL" id="OAG10331.1"/>
    </source>
</evidence>
<dbReference type="AlphaFoldDB" id="A0A177CT06"/>
<dbReference type="InParanoid" id="A0A177CT06"/>
<reference evidence="1 2" key="1">
    <citation type="submission" date="2016-05" db="EMBL/GenBank/DDBJ databases">
        <title>Comparative analysis of secretome profiles of manganese(II)-oxidizing ascomycete fungi.</title>
        <authorList>
            <consortium name="DOE Joint Genome Institute"/>
            <person name="Zeiner C.A."/>
            <person name="Purvine S.O."/>
            <person name="Zink E.M."/>
            <person name="Wu S."/>
            <person name="Pasa-Tolic L."/>
            <person name="Chaput D.L."/>
            <person name="Haridas S."/>
            <person name="Grigoriev I.V."/>
            <person name="Santelli C.M."/>
            <person name="Hansel C.M."/>
        </authorList>
    </citation>
    <scope>NUCLEOTIDE SEQUENCE [LARGE SCALE GENOMIC DNA]</scope>
    <source>
        <strain evidence="1 2">AP3s5-JAC2a</strain>
    </source>
</reference>
<dbReference type="RefSeq" id="XP_018040696.1">
    <property type="nucleotide sequence ID" value="XM_018186436.1"/>
</dbReference>